<evidence type="ECO:0000256" key="1">
    <source>
        <dbReference type="SAM" id="SignalP"/>
    </source>
</evidence>
<dbReference type="InterPro" id="IPR021556">
    <property type="entry name" value="DUF2950"/>
</dbReference>
<feature type="chain" id="PRO_5008069147" description="DUF2950 domain-containing protein" evidence="1">
    <location>
        <begin position="23"/>
        <end position="322"/>
    </location>
</feature>
<sequence>MNCEMKYLILAALISAPLFVHAAPPSSVIKPAADSLVVTAKGFQTPDEAGKALLEAIVSDDSTQLIALFGNHDAELLSSGDDVEDKNNRAEFATLAQEKMRVEKIGEDKAIIYVGNMDWPFPIPLVKNADSWHFDTQPGRQEIINRRIGRNELNTVSAMQGYQEAQFDYANTDRDGDGVLEYAQKLQSEPGKFDGLFWEAAEGEPQSPLGPLIAEARAEGYKIKGVTEKPAPYHGYYYRILTRQGKNVPGGKYDYVINGHMIAGFGLVAFPAQYGSSGIMTFVVNHQGKVYEKDLGPKTAEIVAKMKEYNPDATWEQFYAPE</sequence>
<keyword evidence="3" id="KW-1185">Reference proteome</keyword>
<dbReference type="InterPro" id="IPR010916">
    <property type="entry name" value="TonB_box_CS"/>
</dbReference>
<proteinExistence type="predicted"/>
<dbReference type="RefSeq" id="WP_083960552.1">
    <property type="nucleotide sequence ID" value="NZ_LUUI01000091.1"/>
</dbReference>
<feature type="signal peptide" evidence="1">
    <location>
        <begin position="1"/>
        <end position="22"/>
    </location>
</feature>
<dbReference type="Pfam" id="PF11453">
    <property type="entry name" value="DUF2950"/>
    <property type="match status" value="1"/>
</dbReference>
<reference evidence="2 3" key="1">
    <citation type="submission" date="2016-03" db="EMBL/GenBank/DDBJ databases">
        <authorList>
            <person name="Ploux O."/>
        </authorList>
    </citation>
    <scope>NUCLEOTIDE SEQUENCE [LARGE SCALE GENOMIC DNA]</scope>
    <source>
        <strain evidence="2 3">R-45370</strain>
    </source>
</reference>
<protein>
    <recommendedName>
        <fullName evidence="4">DUF2950 domain-containing protein</fullName>
    </recommendedName>
</protein>
<dbReference type="AlphaFoldDB" id="A0A177NGR7"/>
<comment type="caution">
    <text evidence="2">The sequence shown here is derived from an EMBL/GenBank/DDBJ whole genome shotgun (WGS) entry which is preliminary data.</text>
</comment>
<dbReference type="Proteomes" id="UP000078476">
    <property type="component" value="Unassembled WGS sequence"/>
</dbReference>
<dbReference type="OrthoDB" id="108782at2"/>
<keyword evidence="1" id="KW-0732">Signal</keyword>
<dbReference type="EMBL" id="LUUI01000091">
    <property type="protein sequence ID" value="OAI17052.1"/>
    <property type="molecule type" value="Genomic_DNA"/>
</dbReference>
<dbReference type="PROSITE" id="PS00430">
    <property type="entry name" value="TONB_DEPENDENT_REC_1"/>
    <property type="match status" value="1"/>
</dbReference>
<organism evidence="2 3">
    <name type="scientific">Methylomonas lenta</name>
    <dbReference type="NCBI Taxonomy" id="980561"/>
    <lineage>
        <taxon>Bacteria</taxon>
        <taxon>Pseudomonadati</taxon>
        <taxon>Pseudomonadota</taxon>
        <taxon>Gammaproteobacteria</taxon>
        <taxon>Methylococcales</taxon>
        <taxon>Methylococcaceae</taxon>
        <taxon>Methylomonas</taxon>
    </lineage>
</organism>
<dbReference type="STRING" id="980561.A1359_00405"/>
<evidence type="ECO:0000313" key="3">
    <source>
        <dbReference type="Proteomes" id="UP000078476"/>
    </source>
</evidence>
<evidence type="ECO:0000313" key="2">
    <source>
        <dbReference type="EMBL" id="OAI17052.1"/>
    </source>
</evidence>
<name>A0A177NGR7_9GAMM</name>
<evidence type="ECO:0008006" key="4">
    <source>
        <dbReference type="Google" id="ProtNLM"/>
    </source>
</evidence>
<gene>
    <name evidence="2" type="ORF">A1359_00405</name>
</gene>
<accession>A0A177NGR7</accession>